<feature type="domain" description="Helicase C-terminal" evidence="1">
    <location>
        <begin position="54"/>
        <end position="140"/>
    </location>
</feature>
<gene>
    <name evidence="2" type="ORF">CVN68_11630</name>
</gene>
<dbReference type="Pfam" id="PF00271">
    <property type="entry name" value="Helicase_C"/>
    <property type="match status" value="1"/>
</dbReference>
<evidence type="ECO:0000259" key="1">
    <source>
        <dbReference type="Pfam" id="PF00271"/>
    </source>
</evidence>
<dbReference type="Gene3D" id="3.40.50.300">
    <property type="entry name" value="P-loop containing nucleotide triphosphate hydrolases"/>
    <property type="match status" value="1"/>
</dbReference>
<proteinExistence type="predicted"/>
<organism evidence="2 3">
    <name type="scientific">Sphingomonas psychrotolerans</name>
    <dbReference type="NCBI Taxonomy" id="1327635"/>
    <lineage>
        <taxon>Bacteria</taxon>
        <taxon>Pseudomonadati</taxon>
        <taxon>Pseudomonadota</taxon>
        <taxon>Alphaproteobacteria</taxon>
        <taxon>Sphingomonadales</taxon>
        <taxon>Sphingomonadaceae</taxon>
        <taxon>Sphingomonas</taxon>
    </lineage>
</organism>
<dbReference type="SUPFAM" id="SSF52540">
    <property type="entry name" value="P-loop containing nucleoside triphosphate hydrolases"/>
    <property type="match status" value="1"/>
</dbReference>
<dbReference type="InterPro" id="IPR001650">
    <property type="entry name" value="Helicase_C-like"/>
</dbReference>
<sequence>MTSPAAYLSDVDYRLLADNIDWELVQNASAYGYTMFELNRRLIIPTRDEETARIFAEIFKSENRKSALVFSPSVEHAEHFTAMLRLFGFRAEEMFGASPARECDKLMSHFKRGSIDVLCTVHLFNEGGCVKVRLVRLSDGSFETRDTHSPTVNQRMSVRRSRSRMAAWLGQIQIIRGDHGSKGVRAAGWAD</sequence>
<dbReference type="InterPro" id="IPR027417">
    <property type="entry name" value="P-loop_NTPase"/>
</dbReference>
<evidence type="ECO:0000313" key="2">
    <source>
        <dbReference type="EMBL" id="ATY32543.1"/>
    </source>
</evidence>
<dbReference type="Proteomes" id="UP000229081">
    <property type="component" value="Chromosome"/>
</dbReference>
<dbReference type="EMBL" id="CP024923">
    <property type="protein sequence ID" value="ATY32543.1"/>
    <property type="molecule type" value="Genomic_DNA"/>
</dbReference>
<reference evidence="2 3" key="1">
    <citation type="submission" date="2017-11" db="EMBL/GenBank/DDBJ databases">
        <title>Complete genome sequence of Sphingomonas sp. Strain Cra20, a psychrotolerant potential plant growth promoting rhizobacteria.</title>
        <authorList>
            <person name="Luo Y."/>
        </authorList>
    </citation>
    <scope>NUCLEOTIDE SEQUENCE [LARGE SCALE GENOMIC DNA]</scope>
    <source>
        <strain evidence="2 3">Cra20</strain>
    </source>
</reference>
<dbReference type="KEGG" id="sphc:CVN68_11630"/>
<protein>
    <recommendedName>
        <fullName evidence="1">Helicase C-terminal domain-containing protein</fullName>
    </recommendedName>
</protein>
<name>A0A2K8MF97_9SPHN</name>
<dbReference type="AlphaFoldDB" id="A0A2K8MF97"/>
<accession>A0A2K8MF97</accession>
<keyword evidence="3" id="KW-1185">Reference proteome</keyword>
<evidence type="ECO:0000313" key="3">
    <source>
        <dbReference type="Proteomes" id="UP000229081"/>
    </source>
</evidence>